<sequence>MDLIRVLFTFRLSIGNRTGKQRSTAPALSGTARSAHHAPAGAAAVNLRDPRGSETRCCSFTCESGAWVAMWVTCARAPPGDEVKGERGGRRRERWGPATALKQTPSRTPQCYRHILATGRAETTETTWASQVQVQRCGSSGRVRPGQRFKAKSYVESNKKSIYQTIMKGQIISSRKWPKKGGSNMGPERAQLYNCVEECFQLSWLDDLFRFRRQGYGC</sequence>
<evidence type="ECO:0000256" key="1">
    <source>
        <dbReference type="SAM" id="MobiDB-lite"/>
    </source>
</evidence>
<comment type="caution">
    <text evidence="2">The sequence shown here is derived from an EMBL/GenBank/DDBJ whole genome shotgun (WGS) entry which is preliminary data.</text>
</comment>
<evidence type="ECO:0000313" key="2">
    <source>
        <dbReference type="EMBL" id="CAD7687906.1"/>
    </source>
</evidence>
<evidence type="ECO:0000313" key="3">
    <source>
        <dbReference type="Proteomes" id="UP000645828"/>
    </source>
</evidence>
<accession>A0A811ZGH1</accession>
<organism evidence="2 3">
    <name type="scientific">Nyctereutes procyonoides</name>
    <name type="common">Raccoon dog</name>
    <name type="synonym">Canis procyonoides</name>
    <dbReference type="NCBI Taxonomy" id="34880"/>
    <lineage>
        <taxon>Eukaryota</taxon>
        <taxon>Metazoa</taxon>
        <taxon>Chordata</taxon>
        <taxon>Craniata</taxon>
        <taxon>Vertebrata</taxon>
        <taxon>Euteleostomi</taxon>
        <taxon>Mammalia</taxon>
        <taxon>Eutheria</taxon>
        <taxon>Laurasiatheria</taxon>
        <taxon>Carnivora</taxon>
        <taxon>Caniformia</taxon>
        <taxon>Canidae</taxon>
        <taxon>Nyctereutes</taxon>
    </lineage>
</organism>
<gene>
    <name evidence="2" type="ORF">NYPRO_LOCUS20700</name>
</gene>
<feature type="region of interest" description="Disordered" evidence="1">
    <location>
        <begin position="19"/>
        <end position="38"/>
    </location>
</feature>
<dbReference type="AlphaFoldDB" id="A0A811ZGH1"/>
<proteinExistence type="predicted"/>
<dbReference type="Proteomes" id="UP000645828">
    <property type="component" value="Unassembled WGS sequence"/>
</dbReference>
<name>A0A811ZGH1_NYCPR</name>
<keyword evidence="3" id="KW-1185">Reference proteome</keyword>
<reference evidence="2" key="1">
    <citation type="submission" date="2020-12" db="EMBL/GenBank/DDBJ databases">
        <authorList>
            <consortium name="Molecular Ecology Group"/>
        </authorList>
    </citation>
    <scope>NUCLEOTIDE SEQUENCE</scope>
    <source>
        <strain evidence="2">TBG_1078</strain>
    </source>
</reference>
<dbReference type="EMBL" id="CAJHUB010000764">
    <property type="protein sequence ID" value="CAD7687906.1"/>
    <property type="molecule type" value="Genomic_DNA"/>
</dbReference>
<protein>
    <submittedName>
        <fullName evidence="2">(raccoon dog) hypothetical protein</fullName>
    </submittedName>
</protein>